<feature type="compositionally biased region" description="Acidic residues" evidence="9">
    <location>
        <begin position="87"/>
        <end position="108"/>
    </location>
</feature>
<dbReference type="Proteomes" id="UP000199672">
    <property type="component" value="Unassembled WGS sequence"/>
</dbReference>
<dbReference type="Pfam" id="PF04963">
    <property type="entry name" value="Sigma54_CBD"/>
    <property type="match status" value="1"/>
</dbReference>
<dbReference type="PROSITE" id="PS50044">
    <property type="entry name" value="SIGMA54_3"/>
    <property type="match status" value="1"/>
</dbReference>
<keyword evidence="3" id="KW-0808">Transferase</keyword>
<evidence type="ECO:0000256" key="4">
    <source>
        <dbReference type="ARBA" id="ARBA00022695"/>
    </source>
</evidence>
<keyword evidence="8" id="KW-0804">Transcription</keyword>
<gene>
    <name evidence="12" type="ORF">SAMN05216297_107236</name>
</gene>
<keyword evidence="7" id="KW-0238">DNA-binding</keyword>
<dbReference type="AlphaFoldDB" id="A0A1I1RYZ7"/>
<evidence type="ECO:0000259" key="11">
    <source>
        <dbReference type="Pfam" id="PF04963"/>
    </source>
</evidence>
<accession>A0A1I1RYZ7</accession>
<dbReference type="Pfam" id="PF00309">
    <property type="entry name" value="Sigma54_AID"/>
    <property type="match status" value="1"/>
</dbReference>
<keyword evidence="4" id="KW-0548">Nucleotidyltransferase</keyword>
<feature type="domain" description="RNA polymerase sigma factor 54 core-binding" evidence="11">
    <location>
        <begin position="149"/>
        <end position="341"/>
    </location>
</feature>
<dbReference type="PRINTS" id="PR00045">
    <property type="entry name" value="SIGMA54FCT"/>
</dbReference>
<dbReference type="PANTHER" id="PTHR32248:SF4">
    <property type="entry name" value="RNA POLYMERASE SIGMA-54 FACTOR"/>
    <property type="match status" value="1"/>
</dbReference>
<dbReference type="PIRSF" id="PIRSF000774">
    <property type="entry name" value="RpoN"/>
    <property type="match status" value="1"/>
</dbReference>
<dbReference type="GO" id="GO:0001216">
    <property type="term" value="F:DNA-binding transcription activator activity"/>
    <property type="evidence" value="ECO:0007669"/>
    <property type="project" value="InterPro"/>
</dbReference>
<dbReference type="InterPro" id="IPR038709">
    <property type="entry name" value="RpoN_core-bd_sf"/>
</dbReference>
<dbReference type="STRING" id="739143.SAMN05216297_107236"/>
<keyword evidence="6" id="KW-0731">Sigma factor</keyword>
<protein>
    <submittedName>
        <fullName evidence="12">RNA polymerase, sigma 54 subunit, RpoN/SigL</fullName>
    </submittedName>
</protein>
<keyword evidence="13" id="KW-1185">Reference proteome</keyword>
<dbReference type="GO" id="GO:0016779">
    <property type="term" value="F:nucleotidyltransferase activity"/>
    <property type="evidence" value="ECO:0007669"/>
    <property type="project" value="UniProtKB-KW"/>
</dbReference>
<dbReference type="EMBL" id="FOMH01000007">
    <property type="protein sequence ID" value="SFD39534.1"/>
    <property type="molecule type" value="Genomic_DNA"/>
</dbReference>
<dbReference type="Gene3D" id="1.10.10.1330">
    <property type="entry name" value="RNA polymerase sigma-54 factor, core-binding domain"/>
    <property type="match status" value="1"/>
</dbReference>
<evidence type="ECO:0000256" key="7">
    <source>
        <dbReference type="ARBA" id="ARBA00023125"/>
    </source>
</evidence>
<dbReference type="InterPro" id="IPR000394">
    <property type="entry name" value="RNA_pol_sigma_54"/>
</dbReference>
<dbReference type="GO" id="GO:0000428">
    <property type="term" value="C:DNA-directed RNA polymerase complex"/>
    <property type="evidence" value="ECO:0007669"/>
    <property type="project" value="UniProtKB-KW"/>
</dbReference>
<name>A0A1I1RYZ7_9FLAO</name>
<dbReference type="GO" id="GO:0006352">
    <property type="term" value="P:DNA-templated transcription initiation"/>
    <property type="evidence" value="ECO:0007669"/>
    <property type="project" value="InterPro"/>
</dbReference>
<proteinExistence type="inferred from homology"/>
<evidence type="ECO:0000256" key="8">
    <source>
        <dbReference type="ARBA" id="ARBA00023163"/>
    </source>
</evidence>
<dbReference type="Pfam" id="PF04552">
    <property type="entry name" value="Sigma54_DBD"/>
    <property type="match status" value="1"/>
</dbReference>
<evidence type="ECO:0000313" key="13">
    <source>
        <dbReference type="Proteomes" id="UP000199672"/>
    </source>
</evidence>
<dbReference type="GO" id="GO:0003677">
    <property type="term" value="F:DNA binding"/>
    <property type="evidence" value="ECO:0007669"/>
    <property type="project" value="UniProtKB-KW"/>
</dbReference>
<evidence type="ECO:0000256" key="6">
    <source>
        <dbReference type="ARBA" id="ARBA00023082"/>
    </source>
</evidence>
<feature type="region of interest" description="Disordered" evidence="9">
    <location>
        <begin position="81"/>
        <end position="112"/>
    </location>
</feature>
<evidence type="ECO:0000313" key="12">
    <source>
        <dbReference type="EMBL" id="SFD39534.1"/>
    </source>
</evidence>
<evidence type="ECO:0000256" key="5">
    <source>
        <dbReference type="ARBA" id="ARBA00023015"/>
    </source>
</evidence>
<organism evidence="12 13">
    <name type="scientific">Flavobacterium phragmitis</name>
    <dbReference type="NCBI Taxonomy" id="739143"/>
    <lineage>
        <taxon>Bacteria</taxon>
        <taxon>Pseudomonadati</taxon>
        <taxon>Bacteroidota</taxon>
        <taxon>Flavobacteriia</taxon>
        <taxon>Flavobacteriales</taxon>
        <taxon>Flavobacteriaceae</taxon>
        <taxon>Flavobacterium</taxon>
    </lineage>
</organism>
<evidence type="ECO:0000256" key="3">
    <source>
        <dbReference type="ARBA" id="ARBA00022679"/>
    </source>
</evidence>
<dbReference type="GO" id="GO:0016987">
    <property type="term" value="F:sigma factor activity"/>
    <property type="evidence" value="ECO:0007669"/>
    <property type="project" value="UniProtKB-KW"/>
</dbReference>
<reference evidence="13" key="1">
    <citation type="submission" date="2016-10" db="EMBL/GenBank/DDBJ databases">
        <authorList>
            <person name="Varghese N."/>
            <person name="Submissions S."/>
        </authorList>
    </citation>
    <scope>NUCLEOTIDE SEQUENCE [LARGE SCALE GENOMIC DNA]</scope>
    <source>
        <strain evidence="13">CGMCC 1.10370</strain>
    </source>
</reference>
<evidence type="ECO:0000256" key="1">
    <source>
        <dbReference type="ARBA" id="ARBA00008798"/>
    </source>
</evidence>
<feature type="domain" description="RNA polymerase sigma factor 54 DNA-binding" evidence="10">
    <location>
        <begin position="363"/>
        <end position="522"/>
    </location>
</feature>
<dbReference type="NCBIfam" id="TIGR02395">
    <property type="entry name" value="rpoN_sigma"/>
    <property type="match status" value="1"/>
</dbReference>
<dbReference type="Gene3D" id="1.10.10.60">
    <property type="entry name" value="Homeodomain-like"/>
    <property type="match status" value="1"/>
</dbReference>
<dbReference type="PANTHER" id="PTHR32248">
    <property type="entry name" value="RNA POLYMERASE SIGMA-54 FACTOR"/>
    <property type="match status" value="1"/>
</dbReference>
<evidence type="ECO:0000256" key="2">
    <source>
        <dbReference type="ARBA" id="ARBA00022478"/>
    </source>
</evidence>
<dbReference type="PROSITE" id="PS00718">
    <property type="entry name" value="SIGMA54_2"/>
    <property type="match status" value="1"/>
</dbReference>
<dbReference type="InterPro" id="IPR007046">
    <property type="entry name" value="RNA_pol_sigma_54_core-bd"/>
</dbReference>
<keyword evidence="2" id="KW-0240">DNA-directed RNA polymerase</keyword>
<keyword evidence="5" id="KW-0805">Transcription regulation</keyword>
<evidence type="ECO:0000256" key="9">
    <source>
        <dbReference type="SAM" id="MobiDB-lite"/>
    </source>
</evidence>
<comment type="similarity">
    <text evidence="1">Belongs to the sigma-54 factor family.</text>
</comment>
<evidence type="ECO:0000259" key="10">
    <source>
        <dbReference type="Pfam" id="PF04552"/>
    </source>
</evidence>
<dbReference type="InterPro" id="IPR007634">
    <property type="entry name" value="RNA_pol_sigma_54_DNA-bd"/>
</dbReference>
<sequence>MCLSAFATRNKKTNKNFAPLRLSGRKSVLVAKNSALTMLKQFLNLKLSQKLSPQQIQLMKLIQLPTQAFEQRLLEEMNENPALEAGKEDEYEADEYANDDYDDYDDNESDRIEADDINIDEYLSDDDTPDYKTQVNNYSDDEERETPFAAPISFHQDLINQLNTFILNDEEREIAEFLVGSIDDMGYIRRSIPDIVDDMAFTQGIYTDEAMVEKMMTVIHELEPSGVGARDLQECLLLQLKHKTPTEYVDLAIDIIENQFDAFTKKHYDKLLQKYSVSNEQLKKAIHEIERLNPKPGGSFAGNNKVTENVVPDFAIRIVDGELELTLNGRNAPSLHVSKDYQEMMQTYKESKDKSTAQKDAVQFIKQKLDSAKWFIDAIRQRQETLFVTMNAIMHYQEEYFLDGDETKLKPMILKDIADMVGLDISTISRVANSKYVETPYGTKLIKEFFSEAMKNDQGEDVSTLEIKKILQNTIEEEDKRKPLPDDQLAEILKEKGYPIARRTIAKYREQLDIPVARMRKKI</sequence>